<evidence type="ECO:0000313" key="3">
    <source>
        <dbReference type="Proteomes" id="UP000198507"/>
    </source>
</evidence>
<dbReference type="Gene3D" id="3.30.70.270">
    <property type="match status" value="1"/>
</dbReference>
<dbReference type="InterPro" id="IPR043128">
    <property type="entry name" value="Rev_trsase/Diguanyl_cyclase"/>
</dbReference>
<evidence type="ECO:0000313" key="2">
    <source>
        <dbReference type="EMBL" id="SET92680.1"/>
    </source>
</evidence>
<evidence type="ECO:0000259" key="1">
    <source>
        <dbReference type="PROSITE" id="PS50887"/>
    </source>
</evidence>
<accession>A0A1I0I7U4</accession>
<dbReference type="SMART" id="SM00267">
    <property type="entry name" value="GGDEF"/>
    <property type="match status" value="1"/>
</dbReference>
<name>A0A1I0I7U4_9ACTN</name>
<dbReference type="SUPFAM" id="SSF55073">
    <property type="entry name" value="Nucleotide cyclase"/>
    <property type="match status" value="1"/>
</dbReference>
<dbReference type="PROSITE" id="PS50887">
    <property type="entry name" value="GGDEF"/>
    <property type="match status" value="1"/>
</dbReference>
<dbReference type="RefSeq" id="WP_091448043.1">
    <property type="nucleotide sequence ID" value="NZ_FOIE01000010.1"/>
</dbReference>
<dbReference type="Pfam" id="PF00990">
    <property type="entry name" value="GGDEF"/>
    <property type="match status" value="1"/>
</dbReference>
<organism evidence="2 3">
    <name type="scientific">Geodermatophilus poikilotrophus</name>
    <dbReference type="NCBI Taxonomy" id="1333667"/>
    <lineage>
        <taxon>Bacteria</taxon>
        <taxon>Bacillati</taxon>
        <taxon>Actinomycetota</taxon>
        <taxon>Actinomycetes</taxon>
        <taxon>Geodermatophilales</taxon>
        <taxon>Geodermatophilaceae</taxon>
        <taxon>Geodermatophilus</taxon>
    </lineage>
</organism>
<dbReference type="OrthoDB" id="5189140at2"/>
<feature type="domain" description="GGDEF" evidence="1">
    <location>
        <begin position="51"/>
        <end position="168"/>
    </location>
</feature>
<sequence>MSIARNPLSVSLPVSALLPPEDDVTSLLPGPNSVSAHLAERLAAVPGVPGALIVLGLLRRDDTRPTAVSSLAAATSVVARSLRGDDWLGRSGPDEFAVLVSGSATDAEAAATRLATAITELAIPGLGACAGVAALEEGASANETMRRAALSLQSARSLGAGRVIRYAGTR</sequence>
<gene>
    <name evidence="2" type="ORF">SAMN04488546_4277</name>
</gene>
<dbReference type="EMBL" id="FOIE01000010">
    <property type="protein sequence ID" value="SET92680.1"/>
    <property type="molecule type" value="Genomic_DNA"/>
</dbReference>
<dbReference type="Proteomes" id="UP000198507">
    <property type="component" value="Unassembled WGS sequence"/>
</dbReference>
<dbReference type="InterPro" id="IPR000160">
    <property type="entry name" value="GGDEF_dom"/>
</dbReference>
<dbReference type="AlphaFoldDB" id="A0A1I0I7U4"/>
<reference evidence="3" key="1">
    <citation type="submission" date="2016-10" db="EMBL/GenBank/DDBJ databases">
        <authorList>
            <person name="Varghese N."/>
            <person name="Submissions S."/>
        </authorList>
    </citation>
    <scope>NUCLEOTIDE SEQUENCE [LARGE SCALE GENOMIC DNA]</scope>
    <source>
        <strain evidence="3">DSM 44209</strain>
    </source>
</reference>
<protein>
    <submittedName>
        <fullName evidence="2">Diguanylate cyclase, GGDEF domain</fullName>
    </submittedName>
</protein>
<proteinExistence type="predicted"/>
<keyword evidence="3" id="KW-1185">Reference proteome</keyword>
<dbReference type="InterPro" id="IPR029787">
    <property type="entry name" value="Nucleotide_cyclase"/>
</dbReference>